<dbReference type="Proteomes" id="UP001447006">
    <property type="component" value="Segment"/>
</dbReference>
<organism evidence="1 2">
    <name type="scientific">Pseudomonas phage UNO-G1W1</name>
    <dbReference type="NCBI Taxonomy" id="3136609"/>
    <lineage>
        <taxon>Viruses</taxon>
        <taxon>Duplodnaviria</taxon>
        <taxon>Heunggongvirae</taxon>
        <taxon>Uroviricota</taxon>
        <taxon>Caudoviricetes</taxon>
        <taxon>Vandenendeviridae</taxon>
        <taxon>Gorskivirinae</taxon>
        <taxon>Omahavirus</taxon>
        <taxon>Omahavirus UNOG1W1</taxon>
    </lineage>
</organism>
<gene>
    <name evidence="1" type="ORF">ISREJYDI_CDS0138</name>
</gene>
<dbReference type="EMBL" id="PP551948">
    <property type="protein sequence ID" value="WYN05099.2"/>
    <property type="molecule type" value="Genomic_DNA"/>
</dbReference>
<protein>
    <submittedName>
        <fullName evidence="1">Uncharacterized protein</fullName>
    </submittedName>
</protein>
<accession>A0AAX4MVV0</accession>
<name>A0AAX4MVV0_9CAUD</name>
<keyword evidence="2" id="KW-1185">Reference proteome</keyword>
<evidence type="ECO:0000313" key="1">
    <source>
        <dbReference type="EMBL" id="WYN05099.2"/>
    </source>
</evidence>
<sequence length="71" mass="8665">MCSDLSIMWVCQHPCGTWCAYREKPREKMGGWDGEVYAVLNKQQWLIGWRQTLEELSFKDYQDKYRRMEVR</sequence>
<evidence type="ECO:0000313" key="2">
    <source>
        <dbReference type="Proteomes" id="UP001447006"/>
    </source>
</evidence>
<reference evidence="1 2" key="1">
    <citation type="submission" date="2024-03" db="EMBL/GenBank/DDBJ databases">
        <title>Complete Genome Sequence of a Pseudomonas fluorescens Bacteriophage UNO-G1W1 isolated from freshwater ice in Nebraska.</title>
        <authorList>
            <person name="Neville A.J."/>
            <person name="Schulze T.T."/>
            <person name="Davis P.H."/>
        </authorList>
    </citation>
    <scope>NUCLEOTIDE SEQUENCE [LARGE SCALE GENOMIC DNA]</scope>
</reference>
<proteinExistence type="predicted"/>